<keyword evidence="8" id="KW-0472">Membrane</keyword>
<keyword evidence="7" id="KW-1278">Translocase</keyword>
<dbReference type="GO" id="GO:0005524">
    <property type="term" value="F:ATP binding"/>
    <property type="evidence" value="ECO:0007669"/>
    <property type="project" value="UniProtKB-KW"/>
</dbReference>
<evidence type="ECO:0000259" key="9">
    <source>
        <dbReference type="SMART" id="SM00382"/>
    </source>
</evidence>
<evidence type="ECO:0000256" key="4">
    <source>
        <dbReference type="ARBA" id="ARBA00022475"/>
    </source>
</evidence>
<evidence type="ECO:0000256" key="1">
    <source>
        <dbReference type="ARBA" id="ARBA00004202"/>
    </source>
</evidence>
<dbReference type="PANTHER" id="PTHR43553">
    <property type="entry name" value="HEAVY METAL TRANSPORTER"/>
    <property type="match status" value="1"/>
</dbReference>
<protein>
    <submittedName>
        <fullName evidence="10">ABC transporter ATP-binding protein</fullName>
    </submittedName>
</protein>
<dbReference type="InterPro" id="IPR003439">
    <property type="entry name" value="ABC_transporter-like_ATP-bd"/>
</dbReference>
<organism evidence="10 11">
    <name type="scientific">Candidatus Cohnella colombiensis</name>
    <dbReference type="NCBI Taxonomy" id="3121368"/>
    <lineage>
        <taxon>Bacteria</taxon>
        <taxon>Bacillati</taxon>
        <taxon>Bacillota</taxon>
        <taxon>Bacilli</taxon>
        <taxon>Bacillales</taxon>
        <taxon>Paenibacillaceae</taxon>
        <taxon>Cohnella</taxon>
    </lineage>
</organism>
<proteinExistence type="inferred from homology"/>
<keyword evidence="4" id="KW-1003">Cell membrane</keyword>
<evidence type="ECO:0000256" key="7">
    <source>
        <dbReference type="ARBA" id="ARBA00022967"/>
    </source>
</evidence>
<dbReference type="AlphaFoldDB" id="A0AA95JC25"/>
<keyword evidence="11" id="KW-1185">Reference proteome</keyword>
<feature type="domain" description="AAA+ ATPase" evidence="9">
    <location>
        <begin position="39"/>
        <end position="224"/>
    </location>
</feature>
<comment type="subcellular location">
    <subcellularLocation>
        <location evidence="1">Cell membrane</location>
        <topology evidence="1">Peripheral membrane protein</topology>
    </subcellularLocation>
</comment>
<reference evidence="10" key="1">
    <citation type="submission" date="2023-03" db="EMBL/GenBank/DDBJ databases">
        <title>Andean soil-derived lignocellulolytic bacterial consortium as a source of novel taxa and putative plastic-active enzymes.</title>
        <authorList>
            <person name="Diaz-Garcia L."/>
            <person name="Chuvochina M."/>
            <person name="Feuerriegel G."/>
            <person name="Bunk B."/>
            <person name="Sproer C."/>
            <person name="Streit W.R."/>
            <person name="Rodriguez L.M."/>
            <person name="Overmann J."/>
            <person name="Jimenez D.J."/>
        </authorList>
    </citation>
    <scope>NUCLEOTIDE SEQUENCE</scope>
    <source>
        <strain evidence="10">MAG 2441</strain>
    </source>
</reference>
<dbReference type="InterPro" id="IPR050095">
    <property type="entry name" value="ECF_ABC_transporter_ATP-bd"/>
</dbReference>
<dbReference type="CDD" id="cd03225">
    <property type="entry name" value="ABC_cobalt_CbiO_domain1"/>
    <property type="match status" value="1"/>
</dbReference>
<dbReference type="GO" id="GO:0042626">
    <property type="term" value="F:ATPase-coupled transmembrane transporter activity"/>
    <property type="evidence" value="ECO:0007669"/>
    <property type="project" value="TreeGrafter"/>
</dbReference>
<evidence type="ECO:0000256" key="3">
    <source>
        <dbReference type="ARBA" id="ARBA00022448"/>
    </source>
</evidence>
<accession>A0AA95JC25</accession>
<comment type="similarity">
    <text evidence="2">Belongs to the ABC transporter superfamily.</text>
</comment>
<gene>
    <name evidence="10" type="ORF">P0Y55_08685</name>
</gene>
<dbReference type="PROSITE" id="PS00211">
    <property type="entry name" value="ABC_TRANSPORTER_1"/>
    <property type="match status" value="1"/>
</dbReference>
<dbReference type="InterPro" id="IPR003593">
    <property type="entry name" value="AAA+_ATPase"/>
</dbReference>
<evidence type="ECO:0000313" key="11">
    <source>
        <dbReference type="Proteomes" id="UP001178662"/>
    </source>
</evidence>
<dbReference type="InterPro" id="IPR015856">
    <property type="entry name" value="ABC_transpr_CbiO/EcfA_su"/>
</dbReference>
<keyword evidence="3" id="KW-0813">Transport</keyword>
<evidence type="ECO:0000256" key="8">
    <source>
        <dbReference type="ARBA" id="ARBA00023136"/>
    </source>
</evidence>
<sequence length="296" mass="33068">MIEHHRFSYELSNIRVNAHSSFSTTNALRLQIEKMTINAGDWIYMVGVNGSGKSTLARLLAGLYIEGADGYIDRGFAGELTSPIVLQQADAQLFGETPREEVQFALEWLRVSAARLPEMIELALERTGLLHLADEPWERLSGGQRQLAVIAAATAGEGATPFLVLDEATAMLDEHHRGRVMEVVEQLHRQGTTVVWVTQRLDELVPDRRVVALSDGQIVYDGETRDFLFGDRMLELSPCERSGIRMPYLASMAIQLRRQGQLEDPLPVTLIEWRKVLGDIGVTRQSRESAISETTI</sequence>
<dbReference type="GO" id="GO:0043190">
    <property type="term" value="C:ATP-binding cassette (ABC) transporter complex"/>
    <property type="evidence" value="ECO:0007669"/>
    <property type="project" value="TreeGrafter"/>
</dbReference>
<dbReference type="SMART" id="SM00382">
    <property type="entry name" value="AAA"/>
    <property type="match status" value="1"/>
</dbReference>
<dbReference type="InterPro" id="IPR017871">
    <property type="entry name" value="ABC_transporter-like_CS"/>
</dbReference>
<evidence type="ECO:0000256" key="6">
    <source>
        <dbReference type="ARBA" id="ARBA00022840"/>
    </source>
</evidence>
<dbReference type="InterPro" id="IPR027417">
    <property type="entry name" value="P-loop_NTPase"/>
</dbReference>
<dbReference type="Proteomes" id="UP001178662">
    <property type="component" value="Chromosome"/>
</dbReference>
<evidence type="ECO:0000313" key="10">
    <source>
        <dbReference type="EMBL" id="WEK56108.1"/>
    </source>
</evidence>
<dbReference type="EMBL" id="CP119317">
    <property type="protein sequence ID" value="WEK56108.1"/>
    <property type="molecule type" value="Genomic_DNA"/>
</dbReference>
<dbReference type="SUPFAM" id="SSF52540">
    <property type="entry name" value="P-loop containing nucleoside triphosphate hydrolases"/>
    <property type="match status" value="1"/>
</dbReference>
<dbReference type="GO" id="GO:0016887">
    <property type="term" value="F:ATP hydrolysis activity"/>
    <property type="evidence" value="ECO:0007669"/>
    <property type="project" value="InterPro"/>
</dbReference>
<dbReference type="Gene3D" id="3.40.50.300">
    <property type="entry name" value="P-loop containing nucleotide triphosphate hydrolases"/>
    <property type="match status" value="1"/>
</dbReference>
<keyword evidence="5" id="KW-0547">Nucleotide-binding</keyword>
<evidence type="ECO:0000256" key="2">
    <source>
        <dbReference type="ARBA" id="ARBA00005417"/>
    </source>
</evidence>
<dbReference type="Pfam" id="PF00005">
    <property type="entry name" value="ABC_tran"/>
    <property type="match status" value="1"/>
</dbReference>
<name>A0AA95JC25_9BACL</name>
<keyword evidence="6 10" id="KW-0067">ATP-binding</keyword>
<evidence type="ECO:0000256" key="5">
    <source>
        <dbReference type="ARBA" id="ARBA00022741"/>
    </source>
</evidence>